<dbReference type="Proteomes" id="UP000606974">
    <property type="component" value="Unassembled WGS sequence"/>
</dbReference>
<organism evidence="1 2">
    <name type="scientific">Endocarpon pusillum</name>
    <dbReference type="NCBI Taxonomy" id="364733"/>
    <lineage>
        <taxon>Eukaryota</taxon>
        <taxon>Fungi</taxon>
        <taxon>Dikarya</taxon>
        <taxon>Ascomycota</taxon>
        <taxon>Pezizomycotina</taxon>
        <taxon>Eurotiomycetes</taxon>
        <taxon>Chaetothyriomycetidae</taxon>
        <taxon>Verrucariales</taxon>
        <taxon>Verrucariaceae</taxon>
        <taxon>Endocarpon</taxon>
    </lineage>
</organism>
<dbReference type="AlphaFoldDB" id="A0A8H7A8S9"/>
<accession>A0A8H7A8S9</accession>
<evidence type="ECO:0000313" key="2">
    <source>
        <dbReference type="Proteomes" id="UP000606974"/>
    </source>
</evidence>
<protein>
    <submittedName>
        <fullName evidence="1">Uncharacterized protein</fullName>
    </submittedName>
</protein>
<sequence>MERNVPDSFWELAHRFLANETKLVFWPLFLIQNQHKFFHKLHEAKFYHVFKFLSGLKVARPEIYFQELNDDYGGLRNLERCNKIKDSRI</sequence>
<reference evidence="1" key="1">
    <citation type="submission" date="2020-02" db="EMBL/GenBank/DDBJ databases">
        <authorList>
            <person name="Palmer J.M."/>
        </authorList>
    </citation>
    <scope>NUCLEOTIDE SEQUENCE</scope>
    <source>
        <strain evidence="1">EPUS1.4</strain>
        <tissue evidence="1">Thallus</tissue>
    </source>
</reference>
<gene>
    <name evidence="1" type="ORF">GJ744_004065</name>
</gene>
<keyword evidence="2" id="KW-1185">Reference proteome</keyword>
<evidence type="ECO:0000313" key="1">
    <source>
        <dbReference type="EMBL" id="KAF7503237.1"/>
    </source>
</evidence>
<dbReference type="EMBL" id="JAACFV010000189">
    <property type="protein sequence ID" value="KAF7503237.1"/>
    <property type="molecule type" value="Genomic_DNA"/>
</dbReference>
<proteinExistence type="predicted"/>
<name>A0A8H7A8S9_9EURO</name>
<dbReference type="OrthoDB" id="10442796at2759"/>
<comment type="caution">
    <text evidence="1">The sequence shown here is derived from an EMBL/GenBank/DDBJ whole genome shotgun (WGS) entry which is preliminary data.</text>
</comment>